<accession>A0A0A9F0K8</accession>
<evidence type="ECO:0000313" key="1">
    <source>
        <dbReference type="EMBL" id="JAE01833.1"/>
    </source>
</evidence>
<reference evidence="1" key="2">
    <citation type="journal article" date="2015" name="Data Brief">
        <title>Shoot transcriptome of the giant reed, Arundo donax.</title>
        <authorList>
            <person name="Barrero R.A."/>
            <person name="Guerrero F.D."/>
            <person name="Moolhuijzen P."/>
            <person name="Goolsby J.A."/>
            <person name="Tidwell J."/>
            <person name="Bellgard S.E."/>
            <person name="Bellgard M.I."/>
        </authorList>
    </citation>
    <scope>NUCLEOTIDE SEQUENCE</scope>
    <source>
        <tissue evidence="1">Shoot tissue taken approximately 20 cm above the soil surface</tissue>
    </source>
</reference>
<reference evidence="1" key="1">
    <citation type="submission" date="2014-09" db="EMBL/GenBank/DDBJ databases">
        <authorList>
            <person name="Magalhaes I.L.F."/>
            <person name="Oliveira U."/>
            <person name="Santos F.R."/>
            <person name="Vidigal T.H.D.A."/>
            <person name="Brescovit A.D."/>
            <person name="Santos A.J."/>
        </authorList>
    </citation>
    <scope>NUCLEOTIDE SEQUENCE</scope>
    <source>
        <tissue evidence="1">Shoot tissue taken approximately 20 cm above the soil surface</tissue>
    </source>
</reference>
<organism evidence="1">
    <name type="scientific">Arundo donax</name>
    <name type="common">Giant reed</name>
    <name type="synonym">Donax arundinaceus</name>
    <dbReference type="NCBI Taxonomy" id="35708"/>
    <lineage>
        <taxon>Eukaryota</taxon>
        <taxon>Viridiplantae</taxon>
        <taxon>Streptophyta</taxon>
        <taxon>Embryophyta</taxon>
        <taxon>Tracheophyta</taxon>
        <taxon>Spermatophyta</taxon>
        <taxon>Magnoliopsida</taxon>
        <taxon>Liliopsida</taxon>
        <taxon>Poales</taxon>
        <taxon>Poaceae</taxon>
        <taxon>PACMAD clade</taxon>
        <taxon>Arundinoideae</taxon>
        <taxon>Arundineae</taxon>
        <taxon>Arundo</taxon>
    </lineage>
</organism>
<name>A0A0A9F0K8_ARUDO</name>
<proteinExistence type="predicted"/>
<protein>
    <submittedName>
        <fullName evidence="1">Uncharacterized protein</fullName>
    </submittedName>
</protein>
<dbReference type="EMBL" id="GBRH01196063">
    <property type="protein sequence ID" value="JAE01833.1"/>
    <property type="molecule type" value="Transcribed_RNA"/>
</dbReference>
<sequence>MQVSLEQRKKRISVLAASKLPDSFCTALMFVDVLNLFACSAGIAYEMTFCHRLVLLPN</sequence>
<dbReference type="AlphaFoldDB" id="A0A0A9F0K8"/>